<dbReference type="AlphaFoldDB" id="A0A015U133"/>
<evidence type="ECO:0000313" key="2">
    <source>
        <dbReference type="Proteomes" id="UP000020773"/>
    </source>
</evidence>
<feature type="non-terminal residue" evidence="1">
    <location>
        <position position="38"/>
    </location>
</feature>
<organism evidence="1 2">
    <name type="scientific">Bacteroides fragilis str. 3998T(B)3</name>
    <dbReference type="NCBI Taxonomy" id="1339316"/>
    <lineage>
        <taxon>Bacteria</taxon>
        <taxon>Pseudomonadati</taxon>
        <taxon>Bacteroidota</taxon>
        <taxon>Bacteroidia</taxon>
        <taxon>Bacteroidales</taxon>
        <taxon>Bacteroidaceae</taxon>
        <taxon>Bacteroides</taxon>
    </lineage>
</organism>
<evidence type="ECO:0000313" key="1">
    <source>
        <dbReference type="EMBL" id="EXY90404.1"/>
    </source>
</evidence>
<accession>A0A015U133</accession>
<protein>
    <submittedName>
        <fullName evidence="1">Uncharacterized protein</fullName>
    </submittedName>
</protein>
<comment type="caution">
    <text evidence="1">The sequence shown here is derived from an EMBL/GenBank/DDBJ whole genome shotgun (WGS) entry which is preliminary data.</text>
</comment>
<proteinExistence type="predicted"/>
<dbReference type="EMBL" id="JGDB01000177">
    <property type="protein sequence ID" value="EXY90404.1"/>
    <property type="molecule type" value="Genomic_DNA"/>
</dbReference>
<name>A0A015U133_BACFG</name>
<gene>
    <name evidence="1" type="ORF">M125_2898</name>
</gene>
<sequence>MFFNEIKLLQFHSSALFLCYCRYRVDNTTIIKFLNVKQ</sequence>
<reference evidence="1 2" key="1">
    <citation type="submission" date="2014-02" db="EMBL/GenBank/DDBJ databases">
        <authorList>
            <person name="Sears C."/>
            <person name="Carroll K."/>
            <person name="Sack B.R."/>
            <person name="Qadri F."/>
            <person name="Myers L.L."/>
            <person name="Chung G.-T."/>
            <person name="Escheverria P."/>
            <person name="Fraser C.M."/>
            <person name="Sadzewicz L."/>
            <person name="Shefchek K.A."/>
            <person name="Tallon L."/>
            <person name="Das S.P."/>
            <person name="Daugherty S."/>
            <person name="Mongodin E.F."/>
        </authorList>
    </citation>
    <scope>NUCLEOTIDE SEQUENCE [LARGE SCALE GENOMIC DNA]</scope>
    <source>
        <strain evidence="2">3998T(B)3</strain>
    </source>
</reference>
<dbReference type="Proteomes" id="UP000020773">
    <property type="component" value="Unassembled WGS sequence"/>
</dbReference>